<dbReference type="Proteomes" id="UP000037507">
    <property type="component" value="Unassembled WGS sequence"/>
</dbReference>
<gene>
    <name evidence="2" type="ORF">H663_013745</name>
</gene>
<name>A0A2T7UBU4_9BURK</name>
<feature type="chain" id="PRO_5015723897" description="DUF1302 domain-containing protein" evidence="1">
    <location>
        <begin position="30"/>
        <end position="583"/>
    </location>
</feature>
<protein>
    <recommendedName>
        <fullName evidence="4">DUF1302 domain-containing protein</fullName>
    </recommendedName>
</protein>
<dbReference type="EMBL" id="LFYT02000019">
    <property type="protein sequence ID" value="PVE42124.1"/>
    <property type="molecule type" value="Genomic_DNA"/>
</dbReference>
<accession>A0A2T7UBU4</accession>
<evidence type="ECO:0008006" key="4">
    <source>
        <dbReference type="Google" id="ProtNLM"/>
    </source>
</evidence>
<dbReference type="OrthoDB" id="8522166at2"/>
<keyword evidence="1" id="KW-0732">Signal</keyword>
<reference evidence="2" key="1">
    <citation type="submission" date="2017-04" db="EMBL/GenBank/DDBJ databases">
        <title>Unexpected and diverse lifestyles within the genus Limnohabitans.</title>
        <authorList>
            <person name="Kasalicky V."/>
            <person name="Mehrshad M."/>
            <person name="Andrei S.-A."/>
            <person name="Salcher M."/>
            <person name="Kratochvilova H."/>
            <person name="Simek K."/>
            <person name="Ghai R."/>
        </authorList>
    </citation>
    <scope>NUCLEOTIDE SEQUENCE [LARGE SCALE GENOMIC DNA]</scope>
    <source>
        <strain evidence="2">II-D5</strain>
    </source>
</reference>
<proteinExistence type="predicted"/>
<organism evidence="2 3">
    <name type="scientific">Limnohabitans planktonicus II-D5</name>
    <dbReference type="NCBI Taxonomy" id="1293045"/>
    <lineage>
        <taxon>Bacteria</taxon>
        <taxon>Pseudomonadati</taxon>
        <taxon>Pseudomonadota</taxon>
        <taxon>Betaproteobacteria</taxon>
        <taxon>Burkholderiales</taxon>
        <taxon>Comamonadaceae</taxon>
        <taxon>Limnohabitans</taxon>
    </lineage>
</organism>
<dbReference type="Pfam" id="PF06980">
    <property type="entry name" value="DUF1302"/>
    <property type="match status" value="1"/>
</dbReference>
<evidence type="ECO:0000313" key="3">
    <source>
        <dbReference type="Proteomes" id="UP000037507"/>
    </source>
</evidence>
<dbReference type="RefSeq" id="WP_053171657.1">
    <property type="nucleotide sequence ID" value="NZ_LFYT02000019.1"/>
</dbReference>
<feature type="signal peptide" evidence="1">
    <location>
        <begin position="1"/>
        <end position="29"/>
    </location>
</feature>
<evidence type="ECO:0000256" key="1">
    <source>
        <dbReference type="SAM" id="SignalP"/>
    </source>
</evidence>
<comment type="caution">
    <text evidence="2">The sequence shown here is derived from an EMBL/GenBank/DDBJ whole genome shotgun (WGS) entry which is preliminary data.</text>
</comment>
<sequence length="583" mass="63247">MHSKNKFTPKKLAWVCAVMTASMSPMAHAGKFEMDNGITGSFDSTLSFGMQKRLKSPNTRMIGNDSGGNSPTAGALGGLVNGDEATANPDINFTNSDDGNLNYKKGSVVSSVVKGTHELSLRQEGNWSMLGRFTWSSDLSARKTIRTPLDDEAADVLKKDITLLDLWVAKELDLAGNSAKLKLGNQVISWGEDIFIMGGINSINALDLRKYHIPGTQLKEIFIPAPMASLSTSLGKGFSTEAYYQFAWNGMKLDPAGTFWSTADFVGAGGKRGGYFPTSSGLGGGDFDPTRGRDMASVAAGHVPIETQKPKKGGQYGINLRYKPVASDTEFAGYYMRYHDKLPFIGYKSNGLGTPNAIGLSGLEQYGENLDLFGVSMNTKMGDWAFGAEFSYRPKDSVAIDPTVPFSGKHSLYEKSNGFTTAAVSNGYVSEKKYQLQATAFRFLPTGLIRALGAAEGYVMAEAAYTKYPHLDLSGAVPYYITDYSMPTKGSWGYVAEIGLTYPNFMNTGWTMSPVADFFHDVRGTSPNAIPFVEGRRAVALMLNFDYQNKVKAAIGYTTFFGGGTKNLMSDRDVMSLTMSYSF</sequence>
<keyword evidence="3" id="KW-1185">Reference proteome</keyword>
<dbReference type="AlphaFoldDB" id="A0A2T7UBU4"/>
<evidence type="ECO:0000313" key="2">
    <source>
        <dbReference type="EMBL" id="PVE42124.1"/>
    </source>
</evidence>
<dbReference type="InterPro" id="IPR010727">
    <property type="entry name" value="DUF1302"/>
</dbReference>
<dbReference type="STRING" id="1293045.H663_06475"/>